<organism evidence="1 2">
    <name type="scientific">Artemisia annua</name>
    <name type="common">Sweet wormwood</name>
    <dbReference type="NCBI Taxonomy" id="35608"/>
    <lineage>
        <taxon>Eukaryota</taxon>
        <taxon>Viridiplantae</taxon>
        <taxon>Streptophyta</taxon>
        <taxon>Embryophyta</taxon>
        <taxon>Tracheophyta</taxon>
        <taxon>Spermatophyta</taxon>
        <taxon>Magnoliopsida</taxon>
        <taxon>eudicotyledons</taxon>
        <taxon>Gunneridae</taxon>
        <taxon>Pentapetalae</taxon>
        <taxon>asterids</taxon>
        <taxon>campanulids</taxon>
        <taxon>Asterales</taxon>
        <taxon>Asteraceae</taxon>
        <taxon>Asteroideae</taxon>
        <taxon>Anthemideae</taxon>
        <taxon>Artemisiinae</taxon>
        <taxon>Artemisia</taxon>
    </lineage>
</organism>
<dbReference type="EMBL" id="PKPP01004634">
    <property type="protein sequence ID" value="PWA63459.1"/>
    <property type="molecule type" value="Genomic_DNA"/>
</dbReference>
<dbReference type="Proteomes" id="UP000245207">
    <property type="component" value="Unassembled WGS sequence"/>
</dbReference>
<reference evidence="1 2" key="1">
    <citation type="journal article" date="2018" name="Mol. Plant">
        <title>The genome of Artemisia annua provides insight into the evolution of Asteraceae family and artemisinin biosynthesis.</title>
        <authorList>
            <person name="Shen Q."/>
            <person name="Zhang L."/>
            <person name="Liao Z."/>
            <person name="Wang S."/>
            <person name="Yan T."/>
            <person name="Shi P."/>
            <person name="Liu M."/>
            <person name="Fu X."/>
            <person name="Pan Q."/>
            <person name="Wang Y."/>
            <person name="Lv Z."/>
            <person name="Lu X."/>
            <person name="Zhang F."/>
            <person name="Jiang W."/>
            <person name="Ma Y."/>
            <person name="Chen M."/>
            <person name="Hao X."/>
            <person name="Li L."/>
            <person name="Tang Y."/>
            <person name="Lv G."/>
            <person name="Zhou Y."/>
            <person name="Sun X."/>
            <person name="Brodelius P.E."/>
            <person name="Rose J.K.C."/>
            <person name="Tang K."/>
        </authorList>
    </citation>
    <scope>NUCLEOTIDE SEQUENCE [LARGE SCALE GENOMIC DNA]</scope>
    <source>
        <strain evidence="2">cv. Huhao1</strain>
        <tissue evidence="1">Leaf</tissue>
    </source>
</reference>
<evidence type="ECO:0000313" key="2">
    <source>
        <dbReference type="Proteomes" id="UP000245207"/>
    </source>
</evidence>
<keyword evidence="2" id="KW-1185">Reference proteome</keyword>
<name>A0A2U1MQE1_ARTAN</name>
<gene>
    <name evidence="1" type="ORF">CTI12_AA353290</name>
</gene>
<proteinExistence type="predicted"/>
<dbReference type="AlphaFoldDB" id="A0A2U1MQE1"/>
<protein>
    <submittedName>
        <fullName evidence="1">Uncharacterized protein</fullName>
    </submittedName>
</protein>
<sequence>MVYLVQRRFHVGREVEGGQLILNKDTWKKESTEVHRQRLKELARKEREMIVDGTIYSETRSAYRGAGTRPLGPNQDKIICCWNKDEIRKWGVRKRKVVIENFDALVKKVTENVLATIPTLQSGTCRLVQSICALGGSFDEFNEIELHDSTRSLKED</sequence>
<accession>A0A2U1MQE1</accession>
<evidence type="ECO:0000313" key="1">
    <source>
        <dbReference type="EMBL" id="PWA63459.1"/>
    </source>
</evidence>
<comment type="caution">
    <text evidence="1">The sequence shown here is derived from an EMBL/GenBank/DDBJ whole genome shotgun (WGS) entry which is preliminary data.</text>
</comment>